<dbReference type="Gene3D" id="1.10.10.10">
    <property type="entry name" value="Winged helix-like DNA-binding domain superfamily/Winged helix DNA-binding domain"/>
    <property type="match status" value="1"/>
</dbReference>
<comment type="caution">
    <text evidence="1">The sequence shown here is derived from an EMBL/GenBank/DDBJ whole genome shotgun (WGS) entry which is preliminary data.</text>
</comment>
<proteinExistence type="predicted"/>
<sequence>MEWIDRSGTSPSYGEIGRAMRPRIASTRVRNLVDQLVRIGVVERGTGARRGIRDAHRCRVLIADALGRHGWAHAHPLGNLIVHPCTNEHLPIIPLILVDREVKWVEPAMRYDTRTMQVMVGTTPGETVAMGKVDLGNLLSGGARAARRG</sequence>
<evidence type="ECO:0000313" key="2">
    <source>
        <dbReference type="Proteomes" id="UP000574769"/>
    </source>
</evidence>
<dbReference type="RefSeq" id="WP_184115473.1">
    <property type="nucleotide sequence ID" value="NZ_JACHNY010000005.1"/>
</dbReference>
<dbReference type="InterPro" id="IPR036388">
    <property type="entry name" value="WH-like_DNA-bd_sf"/>
</dbReference>
<name>A0A7W7AM64_9SPHN</name>
<gene>
    <name evidence="1" type="ORF">GGQ96_002680</name>
</gene>
<dbReference type="AlphaFoldDB" id="A0A7W7AM64"/>
<protein>
    <recommendedName>
        <fullName evidence="3">LexA repressor DNA-binding domain-containing protein</fullName>
    </recommendedName>
</protein>
<organism evidence="1 2">
    <name type="scientific">Sphingomonas abaci</name>
    <dbReference type="NCBI Taxonomy" id="237611"/>
    <lineage>
        <taxon>Bacteria</taxon>
        <taxon>Pseudomonadati</taxon>
        <taxon>Pseudomonadota</taxon>
        <taxon>Alphaproteobacteria</taxon>
        <taxon>Sphingomonadales</taxon>
        <taxon>Sphingomonadaceae</taxon>
        <taxon>Sphingomonas</taxon>
    </lineage>
</organism>
<dbReference type="Proteomes" id="UP000574769">
    <property type="component" value="Unassembled WGS sequence"/>
</dbReference>
<accession>A0A7W7AM64</accession>
<reference evidence="1 2" key="1">
    <citation type="submission" date="2020-08" db="EMBL/GenBank/DDBJ databases">
        <title>Genomic Encyclopedia of Type Strains, Phase IV (KMG-IV): sequencing the most valuable type-strain genomes for metagenomic binning, comparative biology and taxonomic classification.</title>
        <authorList>
            <person name="Goeker M."/>
        </authorList>
    </citation>
    <scope>NUCLEOTIDE SEQUENCE [LARGE SCALE GENOMIC DNA]</scope>
    <source>
        <strain evidence="1 2">DSM 15867</strain>
    </source>
</reference>
<evidence type="ECO:0000313" key="1">
    <source>
        <dbReference type="EMBL" id="MBB4618537.1"/>
    </source>
</evidence>
<keyword evidence="2" id="KW-1185">Reference proteome</keyword>
<evidence type="ECO:0008006" key="3">
    <source>
        <dbReference type="Google" id="ProtNLM"/>
    </source>
</evidence>
<dbReference type="EMBL" id="JACHNY010000005">
    <property type="protein sequence ID" value="MBB4618537.1"/>
    <property type="molecule type" value="Genomic_DNA"/>
</dbReference>